<dbReference type="RefSeq" id="WP_119411354.1">
    <property type="nucleotide sequence ID" value="NZ_CP032869.1"/>
</dbReference>
<feature type="transmembrane region" description="Helical" evidence="7">
    <location>
        <begin position="303"/>
        <end position="325"/>
    </location>
</feature>
<accession>A0A494VVC7</accession>
<dbReference type="NCBIfam" id="TIGR00203">
    <property type="entry name" value="cydB"/>
    <property type="match status" value="1"/>
</dbReference>
<dbReference type="PANTHER" id="PTHR43141">
    <property type="entry name" value="CYTOCHROME BD2 SUBUNIT II"/>
    <property type="match status" value="1"/>
</dbReference>
<feature type="transmembrane region" description="Helical" evidence="7">
    <location>
        <begin position="192"/>
        <end position="214"/>
    </location>
</feature>
<evidence type="ECO:0000313" key="9">
    <source>
        <dbReference type="Proteomes" id="UP000270046"/>
    </source>
</evidence>
<keyword evidence="5 7" id="KW-1133">Transmembrane helix</keyword>
<dbReference type="InterPro" id="IPR003317">
    <property type="entry name" value="Cyt-d_oxidase_su2"/>
</dbReference>
<dbReference type="EMBL" id="CP032869">
    <property type="protein sequence ID" value="AYL95393.1"/>
    <property type="molecule type" value="Genomic_DNA"/>
</dbReference>
<dbReference type="AlphaFoldDB" id="A0A494VVC7"/>
<name>A0A494VVC7_9SPHI</name>
<feature type="transmembrane region" description="Helical" evidence="7">
    <location>
        <begin position="80"/>
        <end position="98"/>
    </location>
</feature>
<gene>
    <name evidence="8" type="primary">cydB</name>
    <name evidence="8" type="ORF">HYN43_008850</name>
</gene>
<dbReference type="Proteomes" id="UP000270046">
    <property type="component" value="Chromosome"/>
</dbReference>
<keyword evidence="6 7" id="KW-0472">Membrane</keyword>
<feature type="transmembrane region" description="Helical" evidence="7">
    <location>
        <begin position="389"/>
        <end position="408"/>
    </location>
</feature>
<dbReference type="KEGG" id="muh:HYN43_008850"/>
<dbReference type="GO" id="GO:0005886">
    <property type="term" value="C:plasma membrane"/>
    <property type="evidence" value="ECO:0007669"/>
    <property type="project" value="UniProtKB-SubCell"/>
</dbReference>
<organism evidence="8 9">
    <name type="scientific">Mucilaginibacter celer</name>
    <dbReference type="NCBI Taxonomy" id="2305508"/>
    <lineage>
        <taxon>Bacteria</taxon>
        <taxon>Pseudomonadati</taxon>
        <taxon>Bacteroidota</taxon>
        <taxon>Sphingobacteriia</taxon>
        <taxon>Sphingobacteriales</taxon>
        <taxon>Sphingobacteriaceae</taxon>
        <taxon>Mucilaginibacter</taxon>
    </lineage>
</organism>
<feature type="transmembrane region" description="Helical" evidence="7">
    <location>
        <begin position="265"/>
        <end position="283"/>
    </location>
</feature>
<evidence type="ECO:0000256" key="1">
    <source>
        <dbReference type="ARBA" id="ARBA00004651"/>
    </source>
</evidence>
<comment type="similarity">
    <text evidence="2">Belongs to the cytochrome ubiquinol oxidase subunit 2 family.</text>
</comment>
<evidence type="ECO:0000256" key="4">
    <source>
        <dbReference type="ARBA" id="ARBA00022692"/>
    </source>
</evidence>
<reference evidence="8 9" key="1">
    <citation type="submission" date="2018-10" db="EMBL/GenBank/DDBJ databases">
        <title>Genome sequencing of Mucilaginibacter sp. HYN0043.</title>
        <authorList>
            <person name="Kim M."/>
            <person name="Yi H."/>
        </authorList>
    </citation>
    <scope>NUCLEOTIDE SEQUENCE [LARGE SCALE GENOMIC DNA]</scope>
    <source>
        <strain evidence="8 9">HYN0043</strain>
    </source>
</reference>
<feature type="transmembrane region" description="Helical" evidence="7">
    <location>
        <begin position="110"/>
        <end position="130"/>
    </location>
</feature>
<dbReference type="OrthoDB" id="9776710at2"/>
<keyword evidence="4 7" id="KW-0812">Transmembrane</keyword>
<dbReference type="GO" id="GO:0019646">
    <property type="term" value="P:aerobic electron transport chain"/>
    <property type="evidence" value="ECO:0007669"/>
    <property type="project" value="TreeGrafter"/>
</dbReference>
<feature type="transmembrane region" description="Helical" evidence="7">
    <location>
        <begin position="150"/>
        <end position="172"/>
    </location>
</feature>
<dbReference type="Pfam" id="PF02322">
    <property type="entry name" value="Cyt_bd_oxida_II"/>
    <property type="match status" value="1"/>
</dbReference>
<dbReference type="PANTHER" id="PTHR43141:SF4">
    <property type="entry name" value="CYTOCHROME BD2 SUBUNIT II"/>
    <property type="match status" value="1"/>
</dbReference>
<evidence type="ECO:0000256" key="7">
    <source>
        <dbReference type="SAM" id="Phobius"/>
    </source>
</evidence>
<comment type="subcellular location">
    <subcellularLocation>
        <location evidence="1">Cell membrane</location>
        <topology evidence="1">Multi-pass membrane protein</topology>
    </subcellularLocation>
</comment>
<dbReference type="GO" id="GO:0009055">
    <property type="term" value="F:electron transfer activity"/>
    <property type="evidence" value="ECO:0007669"/>
    <property type="project" value="TreeGrafter"/>
</dbReference>
<evidence type="ECO:0000256" key="3">
    <source>
        <dbReference type="ARBA" id="ARBA00022475"/>
    </source>
</evidence>
<keyword evidence="9" id="KW-1185">Reference proteome</keyword>
<evidence type="ECO:0000256" key="6">
    <source>
        <dbReference type="ARBA" id="ARBA00023136"/>
    </source>
</evidence>
<feature type="transmembrane region" description="Helical" evidence="7">
    <location>
        <begin position="234"/>
        <end position="253"/>
    </location>
</feature>
<protein>
    <submittedName>
        <fullName evidence="8">Cytochrome d ubiquinol oxidase subunit II</fullName>
    </submittedName>
</protein>
<sequence length="422" mass="47019">MESHILWALIMAFSVTMYTIFDGFDLGVGILLPFIKQGEERDIAVNSITPVWDGNETWIVLMGVGMFGGFPNAYSLLLPALYLPVILMVISLALRGVAMEYRFITAGFKNSWTLAFTAGSVMAAFCQGIILGNLMEGIVHTNTPGKLVPVFHFLSPFTLVTGFVLIVSYALIGATWLNFKTSGILQKKTRKIARILIFTLGILLLLIVYGRFHFPLFNPRFGVFGLQNVLTLPSLLWYFSGALLLAVMLWTLGKQPDWLPFTLNIIFTLISAIYILAGFWPFIVPPDLTIYNAGSPAYGNAVLLTSAFVIIPVILTYLVYSYTVFRGKVIRQNNYEPNTPFLHQLGNGARKTNLLVPERPVYLSWPIRMVISLAGMIFFFIVLGFLGNAAALAAIFLFAVIFLFCWWLNTSKSVSSRTGNKR</sequence>
<evidence type="ECO:0000313" key="8">
    <source>
        <dbReference type="EMBL" id="AYL95393.1"/>
    </source>
</evidence>
<evidence type="ECO:0000256" key="2">
    <source>
        <dbReference type="ARBA" id="ARBA00007543"/>
    </source>
</evidence>
<keyword evidence="3" id="KW-1003">Cell membrane</keyword>
<dbReference type="GO" id="GO:0016682">
    <property type="term" value="F:oxidoreductase activity, acting on diphenols and related substances as donors, oxygen as acceptor"/>
    <property type="evidence" value="ECO:0007669"/>
    <property type="project" value="TreeGrafter"/>
</dbReference>
<dbReference type="GO" id="GO:0070069">
    <property type="term" value="C:cytochrome complex"/>
    <property type="evidence" value="ECO:0007669"/>
    <property type="project" value="TreeGrafter"/>
</dbReference>
<feature type="transmembrane region" description="Helical" evidence="7">
    <location>
        <begin position="361"/>
        <end position="383"/>
    </location>
</feature>
<feature type="transmembrane region" description="Helical" evidence="7">
    <location>
        <begin position="6"/>
        <end position="35"/>
    </location>
</feature>
<evidence type="ECO:0000256" key="5">
    <source>
        <dbReference type="ARBA" id="ARBA00022989"/>
    </source>
</evidence>
<proteinExistence type="inferred from homology"/>